<proteinExistence type="predicted"/>
<dbReference type="InterPro" id="IPR036116">
    <property type="entry name" value="FN3_sf"/>
</dbReference>
<dbReference type="InterPro" id="IPR003961">
    <property type="entry name" value="FN3_dom"/>
</dbReference>
<name>A0A3R7D6Z7_9STRA</name>
<accession>A0A3R7D6Z7</accession>
<comment type="caution">
    <text evidence="3">The sequence shown here is derived from an EMBL/GenBank/DDBJ whole genome shotgun (WGS) entry which is preliminary data.</text>
</comment>
<dbReference type="CDD" id="cd00063">
    <property type="entry name" value="FN3"/>
    <property type="match status" value="1"/>
</dbReference>
<dbReference type="Gene3D" id="2.60.40.10">
    <property type="entry name" value="Immunoglobulins"/>
    <property type="match status" value="1"/>
</dbReference>
<dbReference type="GO" id="GO:0060271">
    <property type="term" value="P:cilium assembly"/>
    <property type="evidence" value="ECO:0007669"/>
    <property type="project" value="TreeGrafter"/>
</dbReference>
<protein>
    <recommendedName>
        <fullName evidence="2">Fibronectin type-III domain-containing protein</fullName>
    </recommendedName>
</protein>
<gene>
    <name evidence="3" type="ORF">DYB32_000680</name>
</gene>
<dbReference type="PANTHER" id="PTHR33487">
    <property type="entry name" value="CILIA- AND FLAGELLA-ASSOCIATED PROTEIN 54"/>
    <property type="match status" value="1"/>
</dbReference>
<dbReference type="SUPFAM" id="SSF49265">
    <property type="entry name" value="Fibronectin type III"/>
    <property type="match status" value="1"/>
</dbReference>
<evidence type="ECO:0000256" key="1">
    <source>
        <dbReference type="SAM" id="MobiDB-lite"/>
    </source>
</evidence>
<feature type="region of interest" description="Disordered" evidence="1">
    <location>
        <begin position="927"/>
        <end position="957"/>
    </location>
</feature>
<feature type="domain" description="Fibronectin type-III" evidence="2">
    <location>
        <begin position="672"/>
        <end position="771"/>
    </location>
</feature>
<sequence length="2000" mass="223100">MGNIFLHQQIQCSACRNVVLRGGTGLDLFGNDTMNGGDTDESVLVLNFRNEIADIVSTIREAKSRKLGDSEMDAGGQIQCEVGCFGVTCHKLQHLKRRVREQLSFSSALELLVQFGDAFFQLQECTASMAFFHAAITLFEGSTKRQYQDHEIYIRAAYAHALSRVRLLKAADPCIVYPSTLRELVDVLHAMEKTLCLAVQLALDPKVQDNSVNHAKFVAHVLNGTTHIMGVCTPMKTLGFEAAMLPFIKLAALRSRFVIQKLIKATATAPSPAALGASPTSTSAHPGQILISLSKDEIQVAFPNSESRLLVILASLDKLWKPQSSLNLLRKFEVKPPFALTTSDTDGIATYASSLAADTKFTDGLHICTLKLLFRFRKWPLFVEMYHATKPQLDPTTSAVDATEVDLLFAVYELLENASDRFRLFSVVSHLRQACEIREMCELRHDVLVEIMLFIWHDFAEPMLESLSKTRQDQEWNAHLARDASRVLMALHVSSHELQFDDIVWRGTLALHLANLLDLLTQPRLAIQILRVAQDVMSAARDAMVSVDVHDASVDTPQGLALLSHSAINAAPIAGEDIKHPSPLIQGTMFQQAKLGWMVASIQTEIAFRLYGMELQVAKARSAMTLVTVAKRLRFECNQNGYLRGILAIQLARFKAKSARPVQSQSTPMHSKPRAPLLVSRGSTFVTIEIVPYNPRGVHIAYYCVFGKGTGAGTDVSLNNMEFPGTGTIRATVSGLLPNESYVFAVAAYDAHDQVVEGIGATSAPILTLNPLVLTMCYGILAKEAANLNHIPLFSHALRIYRAKKQTASGVIMQYPMQVVHMFFTTMLILIDAEVDHPPDSPTNIGHPVVYTAVYKAQVTDAIGNYEVLRIATASKEDKVAQIALKLRLAAAPYNFMVAPFHVPCKEAAALRDAIFLSRTWSAAVDLKPDQHGDGSEGDKGPKKTTPRDDKPLNGNQTRIEDVLPWTNVSAAKAIAELKSHFAGSNTFFRLQWVVQYLCRSQELHGVYVSTEHDPKVEGALTNLTTASQFFYHARAWTNLQACVQTVWNMLWAKWLSPASFQNHYDWRSLYILSMRFMDMLDMLSNNVAFDDANVIYRSTVINDMDERASNAPPVQVGSIPVEIDIPWAVKFVTYAIQVLCTAGEWERLVLLGKRVYDLTGSEHSDQVLPWVVYAQSQRCDGQRVAVATATDDLSQYVKTFEELQAKKKKKKSRLVVHEVITEEERNFREERELKEIKLRDLIAYQMTLQRQLVQVKTWLEHATRSKNMCLQVLHRTQKAVTKQYLCHDKAKDILAGFKSTISLCRQKRATLLLVQVLQEQGDYLFGEGDIPGAAKSWNDGIDAVFGALAATTNWRSIVPEATLRIDGDNMWVIIMCCNMLGKLAWISLHDNLNQRLEYALMNSAAFCKLFTCALQHPNVDELHTFSNYTIYPAFATLASKPLRYIQPASILLMSTTTIETLLTNGKFAQALPLACGMQYFASRHFHDTRGEAQAKRMKFEACVGMGHMDQAVCILSDLLSHHSMALEQSKRIGDPANEALHKWLLEFSVGKLVALECMLAQSILALQEGLADAARAHLQTAMKRYRETTKATVDDTHFDCVSSDLGVLFWLRCRIQWIKCDLMQGHVKAAIEGCQIAAQEAQTANEAKFRREIQALHFQALVLEGSRGDAEKFGMEWLKNDDAFSPTTTRVEVLLLLSYMLNTKAAASTLPESSLLASLKYTQAALDVMNAIMKEHGDGLRALAHVSLPDPKLKATLLYFRGCVMRRQDKTSHECIPFLVDAMQIWVKDGRHPRKLMHRACMELVQVYGETNHATGNDKDKQAQAAYHYLVMACTLMEQLHVLWHTTQVHVVTATALDKLSAPVQHEILSAAKALNNNASLDHVGFLIMPYLMSLQRELDIIYDRELSSAMHQTMATLHTFLLHNHSVYSKHCFQSLTAPPKDDPEIPGGLICAQWVNGPANELVLYFALGTATNATDQRFTESPILSRKVLILLLPSE</sequence>
<dbReference type="Proteomes" id="UP000285060">
    <property type="component" value="Unassembled WGS sequence"/>
</dbReference>
<dbReference type="VEuPathDB" id="FungiDB:H310_02847"/>
<keyword evidence="4" id="KW-1185">Reference proteome</keyword>
<evidence type="ECO:0000259" key="2">
    <source>
        <dbReference type="PROSITE" id="PS50853"/>
    </source>
</evidence>
<dbReference type="EMBL" id="QUSY01000019">
    <property type="protein sequence ID" value="RHY34747.1"/>
    <property type="molecule type" value="Genomic_DNA"/>
</dbReference>
<organism evidence="3 4">
    <name type="scientific">Aphanomyces invadans</name>
    <dbReference type="NCBI Taxonomy" id="157072"/>
    <lineage>
        <taxon>Eukaryota</taxon>
        <taxon>Sar</taxon>
        <taxon>Stramenopiles</taxon>
        <taxon>Oomycota</taxon>
        <taxon>Saprolegniomycetes</taxon>
        <taxon>Saprolegniales</taxon>
        <taxon>Verrucalvaceae</taxon>
        <taxon>Aphanomyces</taxon>
    </lineage>
</organism>
<dbReference type="PANTHER" id="PTHR33487:SF1">
    <property type="entry name" value="CILIA- AND FLAGELLA-ASSOCIATED PROTEIN 54"/>
    <property type="match status" value="1"/>
</dbReference>
<reference evidence="3 4" key="1">
    <citation type="submission" date="2018-08" db="EMBL/GenBank/DDBJ databases">
        <title>Aphanomyces genome sequencing and annotation.</title>
        <authorList>
            <person name="Minardi D."/>
            <person name="Oidtmann B."/>
            <person name="Van Der Giezen M."/>
            <person name="Studholme D.J."/>
        </authorList>
    </citation>
    <scope>NUCLEOTIDE SEQUENCE [LARGE SCALE GENOMIC DNA]</scope>
    <source>
        <strain evidence="3 4">NJM0002</strain>
    </source>
</reference>
<evidence type="ECO:0000313" key="3">
    <source>
        <dbReference type="EMBL" id="RHY34747.1"/>
    </source>
</evidence>
<feature type="compositionally biased region" description="Basic and acidic residues" evidence="1">
    <location>
        <begin position="927"/>
        <end position="952"/>
    </location>
</feature>
<dbReference type="PROSITE" id="PS50853">
    <property type="entry name" value="FN3"/>
    <property type="match status" value="1"/>
</dbReference>
<evidence type="ECO:0000313" key="4">
    <source>
        <dbReference type="Proteomes" id="UP000285060"/>
    </source>
</evidence>
<dbReference type="InterPro" id="IPR013783">
    <property type="entry name" value="Ig-like_fold"/>
</dbReference>